<evidence type="ECO:0000256" key="2">
    <source>
        <dbReference type="SAM" id="SignalP"/>
    </source>
</evidence>
<keyword evidence="2" id="KW-0732">Signal</keyword>
<dbReference type="PIRSF" id="PIRSF027386">
    <property type="entry name" value="UCP027386_ABC_sbc_TM0202"/>
    <property type="match status" value="1"/>
</dbReference>
<accession>A0A926HVH7</accession>
<reference evidence="3" key="1">
    <citation type="submission" date="2020-08" db="EMBL/GenBank/DDBJ databases">
        <title>Genome public.</title>
        <authorList>
            <person name="Liu C."/>
            <person name="Sun Q."/>
        </authorList>
    </citation>
    <scope>NUCLEOTIDE SEQUENCE</scope>
    <source>
        <strain evidence="3">BX7</strain>
    </source>
</reference>
<evidence type="ECO:0000256" key="1">
    <source>
        <dbReference type="SAM" id="MobiDB-lite"/>
    </source>
</evidence>
<feature type="compositionally biased region" description="Low complexity" evidence="1">
    <location>
        <begin position="32"/>
        <end position="46"/>
    </location>
</feature>
<dbReference type="Gene3D" id="3.40.190.10">
    <property type="entry name" value="Periplasmic binding protein-like II"/>
    <property type="match status" value="2"/>
</dbReference>
<dbReference type="Pfam" id="PF12974">
    <property type="entry name" value="Phosphonate-bd"/>
    <property type="match status" value="1"/>
</dbReference>
<evidence type="ECO:0000313" key="3">
    <source>
        <dbReference type="EMBL" id="MBC8536631.1"/>
    </source>
</evidence>
<gene>
    <name evidence="3" type="ORF">H8695_08040</name>
</gene>
<feature type="region of interest" description="Disordered" evidence="1">
    <location>
        <begin position="24"/>
        <end position="56"/>
    </location>
</feature>
<dbReference type="AlphaFoldDB" id="A0A926HVH7"/>
<name>A0A926HVH7_9FIRM</name>
<dbReference type="InterPro" id="IPR027024">
    <property type="entry name" value="UCP027386_ABC_sbc_TM0202"/>
</dbReference>
<dbReference type="EMBL" id="JACRSP010000003">
    <property type="protein sequence ID" value="MBC8536631.1"/>
    <property type="molecule type" value="Genomic_DNA"/>
</dbReference>
<dbReference type="PANTHER" id="PTHR30024:SF46">
    <property type="entry name" value="ABC TRANSPORTER, SUBSTRATE-BINDING LIPOPROTEIN"/>
    <property type="match status" value="1"/>
</dbReference>
<sequence length="352" mass="37288">MKKLLSLLLAAVLCLAMFAGCAPKETTDPDTTDPGTTDPGAADPGTQEPDGEAAPKTTFRIASLKGPTTMGLVKLMDDSDKGQARHDYQVTMHGTADEIVPLLAKGEIDVAFVPCNLAAVLYQKTEKGIQIAGINSLGVLYTVDTGDEVHSVADLKGKTIYTVGKGTTPEFSLNYILSQNGLEPGKDVTVEFKSEATEVAAMIAQGQQVIAMLPQPFVATAMAKNENLRIALDMTEEWDKVVTDGSSLITGVIVARREFIEQNGAAFDEFLEDYAASVSFVNGDVDAGAALVGGYDIVPEAIAKTALPLCNIVSITGSEMKDKVSGYLNVLYEQNAESVGGTLPDDGFYYVK</sequence>
<organism evidence="3 4">
    <name type="scientific">Feifania hominis</name>
    <dbReference type="NCBI Taxonomy" id="2763660"/>
    <lineage>
        <taxon>Bacteria</taxon>
        <taxon>Bacillati</taxon>
        <taxon>Bacillota</taxon>
        <taxon>Clostridia</taxon>
        <taxon>Eubacteriales</taxon>
        <taxon>Feifaniaceae</taxon>
        <taxon>Feifania</taxon>
    </lineage>
</organism>
<dbReference type="SUPFAM" id="SSF53850">
    <property type="entry name" value="Periplasmic binding protein-like II"/>
    <property type="match status" value="1"/>
</dbReference>
<comment type="caution">
    <text evidence="3">The sequence shown here is derived from an EMBL/GenBank/DDBJ whole genome shotgun (WGS) entry which is preliminary data.</text>
</comment>
<protein>
    <submittedName>
        <fullName evidence="3">ABC transporter substrate-binding protein</fullName>
    </submittedName>
</protein>
<proteinExistence type="predicted"/>
<evidence type="ECO:0000313" key="4">
    <source>
        <dbReference type="Proteomes" id="UP000620366"/>
    </source>
</evidence>
<feature type="chain" id="PRO_5039160141" evidence="2">
    <location>
        <begin position="22"/>
        <end position="352"/>
    </location>
</feature>
<feature type="signal peptide" evidence="2">
    <location>
        <begin position="1"/>
        <end position="21"/>
    </location>
</feature>
<dbReference type="PANTHER" id="PTHR30024">
    <property type="entry name" value="ALIPHATIC SULFONATES-BINDING PROTEIN-RELATED"/>
    <property type="match status" value="1"/>
</dbReference>
<dbReference type="Proteomes" id="UP000620366">
    <property type="component" value="Unassembled WGS sequence"/>
</dbReference>
<dbReference type="RefSeq" id="WP_249300470.1">
    <property type="nucleotide sequence ID" value="NZ_JACRSP010000003.1"/>
</dbReference>
<dbReference type="PROSITE" id="PS51257">
    <property type="entry name" value="PROKAR_LIPOPROTEIN"/>
    <property type="match status" value="1"/>
</dbReference>
<keyword evidence="4" id="KW-1185">Reference proteome</keyword>